<evidence type="ECO:0000256" key="7">
    <source>
        <dbReference type="ARBA" id="ARBA00022723"/>
    </source>
</evidence>
<evidence type="ECO:0000256" key="14">
    <source>
        <dbReference type="ARBA" id="ARBA00023125"/>
    </source>
</evidence>
<evidence type="ECO:0000313" key="25">
    <source>
        <dbReference type="Proteomes" id="UP000509383"/>
    </source>
</evidence>
<dbReference type="NCBIfam" id="TIGR02777">
    <property type="entry name" value="LigD_PE_dom"/>
    <property type="match status" value="1"/>
</dbReference>
<keyword evidence="26" id="KW-1185">Reference proteome</keyword>
<evidence type="ECO:0000256" key="6">
    <source>
        <dbReference type="ARBA" id="ARBA00022722"/>
    </source>
</evidence>
<dbReference type="Pfam" id="PF04679">
    <property type="entry name" value="DNA_ligase_A_C"/>
    <property type="match status" value="1"/>
</dbReference>
<dbReference type="GO" id="GO:0004527">
    <property type="term" value="F:exonuclease activity"/>
    <property type="evidence" value="ECO:0007669"/>
    <property type="project" value="UniProtKB-KW"/>
</dbReference>
<evidence type="ECO:0000256" key="18">
    <source>
        <dbReference type="ARBA" id="ARBA00023268"/>
    </source>
</evidence>
<dbReference type="InterPro" id="IPR012309">
    <property type="entry name" value="DNA_ligase_ATP-dep_C"/>
</dbReference>
<dbReference type="CDD" id="cd04862">
    <property type="entry name" value="PaeLigD_Pol_like"/>
    <property type="match status" value="1"/>
</dbReference>
<dbReference type="InterPro" id="IPR014145">
    <property type="entry name" value="LigD_pol_dom"/>
</dbReference>
<evidence type="ECO:0000256" key="15">
    <source>
        <dbReference type="ARBA" id="ARBA00023172"/>
    </source>
</evidence>
<dbReference type="GO" id="GO:0006281">
    <property type="term" value="P:DNA repair"/>
    <property type="evidence" value="ECO:0007669"/>
    <property type="project" value="UniProtKB-KW"/>
</dbReference>
<evidence type="ECO:0000256" key="8">
    <source>
        <dbReference type="ARBA" id="ARBA00022741"/>
    </source>
</evidence>
<dbReference type="InterPro" id="IPR014146">
    <property type="entry name" value="LigD_ligase_dom"/>
</dbReference>
<keyword evidence="10" id="KW-0378">Hydrolase</keyword>
<keyword evidence="15" id="KW-0233">DNA recombination</keyword>
<comment type="catalytic activity">
    <reaction evidence="20">
        <text>ATP + (deoxyribonucleotide)n-3'-hydroxyl + 5'-phospho-(deoxyribonucleotide)m = (deoxyribonucleotide)n+m + AMP + diphosphate.</text>
        <dbReference type="EC" id="6.5.1.1"/>
    </reaction>
</comment>
<keyword evidence="12" id="KW-0067">ATP-binding</keyword>
<comment type="cofactor">
    <cofactor evidence="1">
        <name>Mn(2+)</name>
        <dbReference type="ChEBI" id="CHEBI:29035"/>
    </cofactor>
</comment>
<dbReference type="Pfam" id="PF01068">
    <property type="entry name" value="DNA_ligase_A_M"/>
    <property type="match status" value="1"/>
</dbReference>
<protein>
    <recommendedName>
        <fullName evidence="2">DNA ligase (ATP)</fullName>
        <ecNumber evidence="2">6.5.1.1</ecNumber>
    </recommendedName>
    <alternativeName>
        <fullName evidence="19">NHEJ DNA polymerase</fullName>
    </alternativeName>
</protein>
<sequence>MARRSSDYNRKRNFDITSEPREEARPRGRNKAGALGFVIQKHDARHLHYDFRLELDGTLKSWAVPKGPSLDPKDKRLAVHVEDHPLGYADFEGSIPAGQYGAGDVIVWDRGIWQPHGDPRAAYEAGRLTFTLVGEKLSGDWSLVRTRLRGSGDKEQWLLIKQDDEVARPAEEYDIVSAEPASVLSGADVGSDAPVARPGATRRAAKAGGKARKAAASEERMPDSLAPQLATLVDAPPAGDWHYEIKFDGYRILARIRDGEVRLFTRNGNDWTARLPLQARDLAALELGDSWLDGEVVVLDEDGLPSFQGLQNAFDIGRSHSILYYLFDAPFLDGRDQRQLPLEERRAALEKVLKGQRRSLLRFSEAFSASHESILESACSMSLEGVIGKRAGSPYRSARSPDWIKLKCRRRQEFVIVGYTAPKGSRSGFGALLLAVHDEPGGDELRYAGRVGTGFDEARLADIHGRLQAIARDDSPLTRALPAAQRRGVHWVEPQLVAEVEFAEWTGDAIVRQAAFVALRSDKPAEQIVREQPRSVAKPKKAPEPATEKGGEGGRQTLAKVSISHPQRVIDDQSGTQKLELARYYADVAEWVLPHLKGRPVSLLRAPEGVGGELFFQKHAERLAIPNIRHLDPELDPGHARLMEIDTLEALVGAVQMGAIELHTWGATSDRIERPDRLVLDLDPDPKLPWKTMQEATRLTLSVLDELGLQAWLKTSGGKGMHLIVPLARHAGWDEVKGFGKAIASFLARQLPERFVDKMGPKNRVGRIFVDYLRNQRGASTVCAYSVRARPGLPVSVPIERDELERLKGSAQWTLATLRQRLDGLERDPWHDYLARQRITRAMWDRLEAEPED</sequence>
<dbReference type="RefSeq" id="WP_173174118.1">
    <property type="nucleotide sequence ID" value="NZ_AP023189.1"/>
</dbReference>
<dbReference type="InterPro" id="IPR014143">
    <property type="entry name" value="NHEJ_ligase_prk"/>
</dbReference>
<dbReference type="EMBL" id="BQKM01000003">
    <property type="protein sequence ID" value="GJN52113.1"/>
    <property type="molecule type" value="Genomic_DNA"/>
</dbReference>
<dbReference type="NCBIfam" id="TIGR02779">
    <property type="entry name" value="NHEJ_ligase_lig"/>
    <property type="match status" value="1"/>
</dbReference>
<dbReference type="AlphaFoldDB" id="A0A6J4E5G7"/>
<dbReference type="PANTHER" id="PTHR42705:SF2">
    <property type="entry name" value="BIFUNCTIONAL NON-HOMOLOGOUS END JOINING PROTEIN LIGD"/>
    <property type="match status" value="1"/>
</dbReference>
<keyword evidence="3 23" id="KW-0436">Ligase</keyword>
<evidence type="ECO:0000256" key="9">
    <source>
        <dbReference type="ARBA" id="ARBA00022763"/>
    </source>
</evidence>
<dbReference type="EMBL" id="AP023189">
    <property type="protein sequence ID" value="BCG24529.1"/>
    <property type="molecule type" value="Genomic_DNA"/>
</dbReference>
<dbReference type="InterPro" id="IPR012310">
    <property type="entry name" value="DNA_ligase_ATP-dep_cent"/>
</dbReference>
<evidence type="ECO:0000259" key="22">
    <source>
        <dbReference type="PROSITE" id="PS50160"/>
    </source>
</evidence>
<keyword evidence="5" id="KW-0548">Nucleotidyltransferase</keyword>
<dbReference type="CDD" id="cd07906">
    <property type="entry name" value="Adenylation_DNA_ligase_LigD_LigC"/>
    <property type="match status" value="1"/>
</dbReference>
<dbReference type="EC" id="6.5.1.1" evidence="2"/>
<dbReference type="CDD" id="cd07971">
    <property type="entry name" value="OBF_DNA_ligase_LigD"/>
    <property type="match status" value="1"/>
</dbReference>
<dbReference type="GO" id="GO:0003677">
    <property type="term" value="F:DNA binding"/>
    <property type="evidence" value="ECO:0007669"/>
    <property type="project" value="UniProtKB-KW"/>
</dbReference>
<dbReference type="Proteomes" id="UP000509383">
    <property type="component" value="Chromosome"/>
</dbReference>
<keyword evidence="8" id="KW-0547">Nucleotide-binding</keyword>
<evidence type="ECO:0000256" key="10">
    <source>
        <dbReference type="ARBA" id="ARBA00022801"/>
    </source>
</evidence>
<dbReference type="Proteomes" id="UP001054892">
    <property type="component" value="Unassembled WGS sequence"/>
</dbReference>
<organism evidence="23 25">
    <name type="scientific">Pseudomonas tohonis</name>
    <dbReference type="NCBI Taxonomy" id="2725477"/>
    <lineage>
        <taxon>Bacteria</taxon>
        <taxon>Pseudomonadati</taxon>
        <taxon>Pseudomonadota</taxon>
        <taxon>Gammaproteobacteria</taxon>
        <taxon>Pseudomonadales</taxon>
        <taxon>Pseudomonadaceae</taxon>
        <taxon>Pseudomonas</taxon>
    </lineage>
</organism>
<reference evidence="23 25" key="1">
    <citation type="submission" date="2020-05" db="EMBL/GenBank/DDBJ databases">
        <title>Characterization of novel class B3 metallo-beta-lactamase from novel Pseudomonas species.</title>
        <authorList>
            <person name="Yamada K."/>
            <person name="Aoki K."/>
            <person name="Ishii Y."/>
        </authorList>
    </citation>
    <scope>NUCLEOTIDE SEQUENCE [LARGE SCALE GENOMIC DNA]</scope>
    <source>
        <strain evidence="23 25">TUM18999</strain>
        <strain evidence="24 26">TUM20286</strain>
    </source>
</reference>
<evidence type="ECO:0000256" key="20">
    <source>
        <dbReference type="ARBA" id="ARBA00034003"/>
    </source>
</evidence>
<dbReference type="Pfam" id="PF13298">
    <property type="entry name" value="LigD_N"/>
    <property type="match status" value="1"/>
</dbReference>
<keyword evidence="9" id="KW-0227">DNA damage</keyword>
<evidence type="ECO:0000313" key="24">
    <source>
        <dbReference type="EMBL" id="GJN52113.1"/>
    </source>
</evidence>
<keyword evidence="6" id="KW-0540">Nuclease</keyword>
<accession>A0A6J4E5G7</accession>
<dbReference type="NCBIfam" id="NF004628">
    <property type="entry name" value="PRK05972.1"/>
    <property type="match status" value="1"/>
</dbReference>
<gene>
    <name evidence="23" type="ORF">TUM18999_27200</name>
    <name evidence="24" type="ORF">TUM20286_18650</name>
</gene>
<feature type="domain" description="ATP-dependent DNA ligase family profile" evidence="22">
    <location>
        <begin position="324"/>
        <end position="407"/>
    </location>
</feature>
<dbReference type="PROSITE" id="PS50160">
    <property type="entry name" value="DNA_LIGASE_A3"/>
    <property type="match status" value="1"/>
</dbReference>
<evidence type="ECO:0000256" key="16">
    <source>
        <dbReference type="ARBA" id="ARBA00023204"/>
    </source>
</evidence>
<feature type="region of interest" description="Disordered" evidence="21">
    <location>
        <begin position="1"/>
        <end position="29"/>
    </location>
</feature>
<dbReference type="GO" id="GO:0046872">
    <property type="term" value="F:metal ion binding"/>
    <property type="evidence" value="ECO:0007669"/>
    <property type="project" value="UniProtKB-KW"/>
</dbReference>
<evidence type="ECO:0000256" key="19">
    <source>
        <dbReference type="ARBA" id="ARBA00029943"/>
    </source>
</evidence>
<evidence type="ECO:0000256" key="2">
    <source>
        <dbReference type="ARBA" id="ARBA00012727"/>
    </source>
</evidence>
<evidence type="ECO:0000256" key="4">
    <source>
        <dbReference type="ARBA" id="ARBA00022679"/>
    </source>
</evidence>
<dbReference type="InterPro" id="IPR033651">
    <property type="entry name" value="PaeLigD_Pol-like"/>
</dbReference>
<dbReference type="SUPFAM" id="SSF56091">
    <property type="entry name" value="DNA ligase/mRNA capping enzyme, catalytic domain"/>
    <property type="match status" value="1"/>
</dbReference>
<keyword evidence="4" id="KW-0808">Transferase</keyword>
<feature type="region of interest" description="Disordered" evidence="21">
    <location>
        <begin position="189"/>
        <end position="220"/>
    </location>
</feature>
<keyword evidence="13" id="KW-0239">DNA-directed DNA polymerase</keyword>
<dbReference type="PANTHER" id="PTHR42705">
    <property type="entry name" value="BIFUNCTIONAL NON-HOMOLOGOUS END JOINING PROTEIN LIGD"/>
    <property type="match status" value="1"/>
</dbReference>
<dbReference type="InterPro" id="IPR012340">
    <property type="entry name" value="NA-bd_OB-fold"/>
</dbReference>
<dbReference type="Gene3D" id="2.40.50.140">
    <property type="entry name" value="Nucleic acid-binding proteins"/>
    <property type="match status" value="1"/>
</dbReference>
<dbReference type="Pfam" id="PF21686">
    <property type="entry name" value="LigD_Prim-Pol"/>
    <property type="match status" value="1"/>
</dbReference>
<dbReference type="NCBIfam" id="TIGR02776">
    <property type="entry name" value="NHEJ_ligase_prk"/>
    <property type="match status" value="1"/>
</dbReference>
<evidence type="ECO:0000256" key="1">
    <source>
        <dbReference type="ARBA" id="ARBA00001936"/>
    </source>
</evidence>
<dbReference type="Gene3D" id="3.90.920.10">
    <property type="entry name" value="DNA primase, PRIM domain"/>
    <property type="match status" value="1"/>
</dbReference>
<evidence type="ECO:0000256" key="5">
    <source>
        <dbReference type="ARBA" id="ARBA00022695"/>
    </source>
</evidence>
<dbReference type="GO" id="GO:0003910">
    <property type="term" value="F:DNA ligase (ATP) activity"/>
    <property type="evidence" value="ECO:0007669"/>
    <property type="project" value="UniProtKB-EC"/>
</dbReference>
<evidence type="ECO:0000256" key="12">
    <source>
        <dbReference type="ARBA" id="ARBA00022840"/>
    </source>
</evidence>
<keyword evidence="16" id="KW-0234">DNA repair</keyword>
<keyword evidence="14" id="KW-0238">DNA-binding</keyword>
<evidence type="ECO:0000256" key="11">
    <source>
        <dbReference type="ARBA" id="ARBA00022839"/>
    </source>
</evidence>
<evidence type="ECO:0000313" key="23">
    <source>
        <dbReference type="EMBL" id="BCG24529.1"/>
    </source>
</evidence>
<dbReference type="GO" id="GO:0006310">
    <property type="term" value="P:DNA recombination"/>
    <property type="evidence" value="ECO:0007669"/>
    <property type="project" value="UniProtKB-KW"/>
</dbReference>
<dbReference type="InterPro" id="IPR052171">
    <property type="entry name" value="NHEJ_LigD"/>
</dbReference>
<feature type="compositionally biased region" description="Basic and acidic residues" evidence="21">
    <location>
        <begin position="1"/>
        <end position="26"/>
    </location>
</feature>
<dbReference type="Gene3D" id="3.30.1490.70">
    <property type="match status" value="1"/>
</dbReference>
<name>A0A6J4E5G7_9PSED</name>
<keyword evidence="11" id="KW-0269">Exonuclease</keyword>
<evidence type="ECO:0000256" key="3">
    <source>
        <dbReference type="ARBA" id="ARBA00022598"/>
    </source>
</evidence>
<evidence type="ECO:0000256" key="13">
    <source>
        <dbReference type="ARBA" id="ARBA00022932"/>
    </source>
</evidence>
<evidence type="ECO:0000313" key="26">
    <source>
        <dbReference type="Proteomes" id="UP001054892"/>
    </source>
</evidence>
<feature type="region of interest" description="Disordered" evidence="21">
    <location>
        <begin position="527"/>
        <end position="555"/>
    </location>
</feature>
<dbReference type="Gene3D" id="3.30.470.30">
    <property type="entry name" value="DNA ligase/mRNA capping enzyme"/>
    <property type="match status" value="1"/>
</dbReference>
<dbReference type="NCBIfam" id="TIGR02778">
    <property type="entry name" value="ligD_pol"/>
    <property type="match status" value="1"/>
</dbReference>
<dbReference type="SUPFAM" id="SSF50249">
    <property type="entry name" value="Nucleic acid-binding proteins"/>
    <property type="match status" value="1"/>
</dbReference>
<keyword evidence="18" id="KW-0511">Multifunctional enzyme</keyword>
<proteinExistence type="predicted"/>
<feature type="compositionally biased region" description="Basic and acidic residues" evidence="21">
    <location>
        <begin position="541"/>
        <end position="552"/>
    </location>
</feature>
<dbReference type="GO" id="GO:0005524">
    <property type="term" value="F:ATP binding"/>
    <property type="evidence" value="ECO:0007669"/>
    <property type="project" value="UniProtKB-KW"/>
</dbReference>
<dbReference type="GO" id="GO:0003887">
    <property type="term" value="F:DNA-directed DNA polymerase activity"/>
    <property type="evidence" value="ECO:0007669"/>
    <property type="project" value="UniProtKB-KW"/>
</dbReference>
<evidence type="ECO:0000256" key="21">
    <source>
        <dbReference type="SAM" id="MobiDB-lite"/>
    </source>
</evidence>
<keyword evidence="7" id="KW-0479">Metal-binding</keyword>
<keyword evidence="17" id="KW-0464">Manganese</keyword>
<dbReference type="KEGG" id="ptw:TUM18999_27200"/>
<feature type="compositionally biased region" description="Basic residues" evidence="21">
    <location>
        <begin position="203"/>
        <end position="213"/>
    </location>
</feature>
<dbReference type="InterPro" id="IPR014144">
    <property type="entry name" value="LigD_PE_domain"/>
</dbReference>
<evidence type="ECO:0000256" key="17">
    <source>
        <dbReference type="ARBA" id="ARBA00023211"/>
    </source>
</evidence>